<dbReference type="Proteomes" id="UP000245263">
    <property type="component" value="Chromosome 1"/>
</dbReference>
<protein>
    <submittedName>
        <fullName evidence="1">Uncharacterized protein</fullName>
    </submittedName>
</protein>
<proteinExistence type="predicted"/>
<evidence type="ECO:0000313" key="2">
    <source>
        <dbReference type="Proteomes" id="UP000245263"/>
    </source>
</evidence>
<keyword evidence="2" id="KW-1185">Reference proteome</keyword>
<sequence length="63" mass="7509">MYVDRKYLKNRMTGMNAKTAKILGKFATFKGVSEKQLKREWQGLSQFDKDKKRQEILKELVKK</sequence>
<gene>
    <name evidence="1" type="ORF">LPTSP3_g02000</name>
</gene>
<accession>A0ABM7UFE5</accession>
<reference evidence="1 2" key="1">
    <citation type="submission" date="2021-08" db="EMBL/GenBank/DDBJ databases">
        <title>Complete genome sequence of Leptospira kobayashii strain E30.</title>
        <authorList>
            <person name="Nakao R."/>
            <person name="Nakamura S."/>
            <person name="Masuzawa T."/>
            <person name="Koizumi N."/>
        </authorList>
    </citation>
    <scope>NUCLEOTIDE SEQUENCE [LARGE SCALE GENOMIC DNA]</scope>
    <source>
        <strain evidence="1 2">E30</strain>
    </source>
</reference>
<name>A0ABM7UFE5_9LEPT</name>
<organism evidence="1 2">
    <name type="scientific">Leptospira kobayashii</name>
    <dbReference type="NCBI Taxonomy" id="1917830"/>
    <lineage>
        <taxon>Bacteria</taxon>
        <taxon>Pseudomonadati</taxon>
        <taxon>Spirochaetota</taxon>
        <taxon>Spirochaetia</taxon>
        <taxon>Leptospirales</taxon>
        <taxon>Leptospiraceae</taxon>
        <taxon>Leptospira</taxon>
    </lineage>
</organism>
<evidence type="ECO:0000313" key="1">
    <source>
        <dbReference type="EMBL" id="BDA77270.1"/>
    </source>
</evidence>
<dbReference type="EMBL" id="AP025028">
    <property type="protein sequence ID" value="BDA77270.1"/>
    <property type="molecule type" value="Genomic_DNA"/>
</dbReference>